<dbReference type="AlphaFoldDB" id="B9INU2"/>
<sequence>MKNVSRNKLLLCFKPVVNVDQLLLDHSKVGVVDHSNIQALKLLGRRKKEDMKRLVSNSSFLSDDKRRCSAIISSSKNSLILHPPKKNFSRVIKAVFFETILSKRVRDRKGSQCQDHSNGSKHISSSSPMNSKRTLDDTSDHHDNTDHQVSEANLVKSCSSSLSETRKMSKIKKNSTNPNQELEFKARNMDKSDIYLLLMSFTVTILWGKLCAIFCNLIWLYFLPRRRHNTSRPENVRTSLWLPEKKESKDQYYYKKKVIMAGLLERKHQRVNDIKFLT</sequence>
<dbReference type="InParanoid" id="B9INU2"/>
<evidence type="ECO:0000313" key="3">
    <source>
        <dbReference type="EMBL" id="PNS91634.1"/>
    </source>
</evidence>
<evidence type="ECO:0000313" key="4">
    <source>
        <dbReference type="Proteomes" id="UP000006729"/>
    </source>
</evidence>
<dbReference type="HOGENOM" id="CLU_957778_0_0_1"/>
<evidence type="ECO:0000256" key="2">
    <source>
        <dbReference type="SAM" id="Phobius"/>
    </source>
</evidence>
<dbReference type="EMBL" id="CM009308">
    <property type="protein sequence ID" value="PNS91634.1"/>
    <property type="molecule type" value="Genomic_DNA"/>
</dbReference>
<dbReference type="Gramene" id="Potri.019G119000.1.v4.1">
    <property type="protein sequence ID" value="Potri.019G119000.1.v4.1"/>
    <property type="gene ID" value="Potri.019G119000.v4.1"/>
</dbReference>
<dbReference type="PANTHER" id="PTHR34379">
    <property type="entry name" value="OS07G0553800 PROTEIN"/>
    <property type="match status" value="1"/>
</dbReference>
<reference evidence="3 4" key="1">
    <citation type="journal article" date="2006" name="Science">
        <title>The genome of black cottonwood, Populus trichocarpa (Torr. &amp; Gray).</title>
        <authorList>
            <person name="Tuskan G.A."/>
            <person name="Difazio S."/>
            <person name="Jansson S."/>
            <person name="Bohlmann J."/>
            <person name="Grigoriev I."/>
            <person name="Hellsten U."/>
            <person name="Putnam N."/>
            <person name="Ralph S."/>
            <person name="Rombauts S."/>
            <person name="Salamov A."/>
            <person name="Schein J."/>
            <person name="Sterck L."/>
            <person name="Aerts A."/>
            <person name="Bhalerao R.R."/>
            <person name="Bhalerao R.P."/>
            <person name="Blaudez D."/>
            <person name="Boerjan W."/>
            <person name="Brun A."/>
            <person name="Brunner A."/>
            <person name="Busov V."/>
            <person name="Campbell M."/>
            <person name="Carlson J."/>
            <person name="Chalot M."/>
            <person name="Chapman J."/>
            <person name="Chen G.L."/>
            <person name="Cooper D."/>
            <person name="Coutinho P.M."/>
            <person name="Couturier J."/>
            <person name="Covert S."/>
            <person name="Cronk Q."/>
            <person name="Cunningham R."/>
            <person name="Davis J."/>
            <person name="Degroeve S."/>
            <person name="Dejardin A."/>
            <person name="Depamphilis C."/>
            <person name="Detter J."/>
            <person name="Dirks B."/>
            <person name="Dubchak I."/>
            <person name="Duplessis S."/>
            <person name="Ehlting J."/>
            <person name="Ellis B."/>
            <person name="Gendler K."/>
            <person name="Goodstein D."/>
            <person name="Gribskov M."/>
            <person name="Grimwood J."/>
            <person name="Groover A."/>
            <person name="Gunter L."/>
            <person name="Hamberger B."/>
            <person name="Heinze B."/>
            <person name="Helariutta Y."/>
            <person name="Henrissat B."/>
            <person name="Holligan D."/>
            <person name="Holt R."/>
            <person name="Huang W."/>
            <person name="Islam-Faridi N."/>
            <person name="Jones S."/>
            <person name="Jones-Rhoades M."/>
            <person name="Jorgensen R."/>
            <person name="Joshi C."/>
            <person name="Kangasjarvi J."/>
            <person name="Karlsson J."/>
            <person name="Kelleher C."/>
            <person name="Kirkpatrick R."/>
            <person name="Kirst M."/>
            <person name="Kohler A."/>
            <person name="Kalluri U."/>
            <person name="Larimer F."/>
            <person name="Leebens-Mack J."/>
            <person name="Leple J.C."/>
            <person name="Locascio P."/>
            <person name="Lou Y."/>
            <person name="Lucas S."/>
            <person name="Martin F."/>
            <person name="Montanini B."/>
            <person name="Napoli C."/>
            <person name="Nelson D.R."/>
            <person name="Nelson C."/>
            <person name="Nieminen K."/>
            <person name="Nilsson O."/>
            <person name="Pereda V."/>
            <person name="Peter G."/>
            <person name="Philippe R."/>
            <person name="Pilate G."/>
            <person name="Poliakov A."/>
            <person name="Razumovskaya J."/>
            <person name="Richardson P."/>
            <person name="Rinaldi C."/>
            <person name="Ritland K."/>
            <person name="Rouze P."/>
            <person name="Ryaboy D."/>
            <person name="Schmutz J."/>
            <person name="Schrader J."/>
            <person name="Segerman B."/>
            <person name="Shin H."/>
            <person name="Siddiqui A."/>
            <person name="Sterky F."/>
            <person name="Terry A."/>
            <person name="Tsai C.J."/>
            <person name="Uberbacher E."/>
            <person name="Unneberg P."/>
            <person name="Vahala J."/>
            <person name="Wall K."/>
            <person name="Wessler S."/>
            <person name="Yang G."/>
            <person name="Yin T."/>
            <person name="Douglas C."/>
            <person name="Marra M."/>
            <person name="Sandberg G."/>
            <person name="Van de Peer Y."/>
            <person name="Rokhsar D."/>
        </authorList>
    </citation>
    <scope>NUCLEOTIDE SEQUENCE [LARGE SCALE GENOMIC DNA]</scope>
    <source>
        <strain evidence="4">cv. Nisqually</strain>
    </source>
</reference>
<organism evidence="3 4">
    <name type="scientific">Populus trichocarpa</name>
    <name type="common">Western balsam poplar</name>
    <name type="synonym">Populus balsamifera subsp. trichocarpa</name>
    <dbReference type="NCBI Taxonomy" id="3694"/>
    <lineage>
        <taxon>Eukaryota</taxon>
        <taxon>Viridiplantae</taxon>
        <taxon>Streptophyta</taxon>
        <taxon>Embryophyta</taxon>
        <taxon>Tracheophyta</taxon>
        <taxon>Spermatophyta</taxon>
        <taxon>Magnoliopsida</taxon>
        <taxon>eudicotyledons</taxon>
        <taxon>Gunneridae</taxon>
        <taxon>Pentapetalae</taxon>
        <taxon>rosids</taxon>
        <taxon>fabids</taxon>
        <taxon>Malpighiales</taxon>
        <taxon>Salicaceae</taxon>
        <taxon>Saliceae</taxon>
        <taxon>Populus</taxon>
    </lineage>
</organism>
<dbReference type="PANTHER" id="PTHR34379:SF15">
    <property type="entry name" value="PROTEIN, PUTATIVE-RELATED"/>
    <property type="match status" value="1"/>
</dbReference>
<feature type="transmembrane region" description="Helical" evidence="2">
    <location>
        <begin position="194"/>
        <end position="222"/>
    </location>
</feature>
<dbReference type="SMR" id="B9INU2"/>
<keyword evidence="2" id="KW-0812">Transmembrane</keyword>
<gene>
    <name evidence="3" type="ORF">POPTR_019G119000</name>
</gene>
<protein>
    <submittedName>
        <fullName evidence="3">Uncharacterized protein</fullName>
    </submittedName>
</protein>
<dbReference type="Proteomes" id="UP000006729">
    <property type="component" value="Chromosome 19"/>
</dbReference>
<evidence type="ECO:0000256" key="1">
    <source>
        <dbReference type="SAM" id="MobiDB-lite"/>
    </source>
</evidence>
<accession>B9INU2</accession>
<proteinExistence type="predicted"/>
<name>B9INU2_POPTR</name>
<keyword evidence="4" id="KW-1185">Reference proteome</keyword>
<dbReference type="OMA" id="AVTIFWG"/>
<feature type="compositionally biased region" description="Basic and acidic residues" evidence="1">
    <location>
        <begin position="133"/>
        <end position="149"/>
    </location>
</feature>
<keyword evidence="2" id="KW-0472">Membrane</keyword>
<dbReference type="eggNOG" id="ENOG502S6KM">
    <property type="taxonomic scope" value="Eukaryota"/>
</dbReference>
<keyword evidence="2" id="KW-1133">Transmembrane helix</keyword>
<feature type="region of interest" description="Disordered" evidence="1">
    <location>
        <begin position="108"/>
        <end position="150"/>
    </location>
</feature>
<dbReference type="InterPro" id="IPR040411">
    <property type="entry name" value="At5g23160-like"/>
</dbReference>